<dbReference type="AlphaFoldDB" id="A0A9W6B9P9"/>
<name>A0A9W6B9P9_9CHLO</name>
<feature type="compositionally biased region" description="Low complexity" evidence="1">
    <location>
        <begin position="142"/>
        <end position="155"/>
    </location>
</feature>
<keyword evidence="2" id="KW-0732">Signal</keyword>
<feature type="signal peptide" evidence="2">
    <location>
        <begin position="1"/>
        <end position="21"/>
    </location>
</feature>
<dbReference type="EMBL" id="BRXU01000001">
    <property type="protein sequence ID" value="GLC48189.1"/>
    <property type="molecule type" value="Genomic_DNA"/>
</dbReference>
<comment type="caution">
    <text evidence="3">The sequence shown here is derived from an EMBL/GenBank/DDBJ whole genome shotgun (WGS) entry which is preliminary data.</text>
</comment>
<reference evidence="3 4" key="1">
    <citation type="journal article" date="2023" name="Commun. Biol.">
        <title>Reorganization of the ancestral sex-determining regions during the evolution of trioecy in Pleodorina starrii.</title>
        <authorList>
            <person name="Takahashi K."/>
            <person name="Suzuki S."/>
            <person name="Kawai-Toyooka H."/>
            <person name="Yamamoto K."/>
            <person name="Hamaji T."/>
            <person name="Ootsuki R."/>
            <person name="Yamaguchi H."/>
            <person name="Kawachi M."/>
            <person name="Higashiyama T."/>
            <person name="Nozaki H."/>
        </authorList>
    </citation>
    <scope>NUCLEOTIDE SEQUENCE [LARGE SCALE GENOMIC DNA]</scope>
    <source>
        <strain evidence="3 4">NIES-4479</strain>
    </source>
</reference>
<dbReference type="OrthoDB" id="541918at2759"/>
<protein>
    <submittedName>
        <fullName evidence="3">Uncharacterized protein</fullName>
    </submittedName>
</protein>
<evidence type="ECO:0000256" key="1">
    <source>
        <dbReference type="SAM" id="MobiDB-lite"/>
    </source>
</evidence>
<evidence type="ECO:0000256" key="2">
    <source>
        <dbReference type="SAM" id="SignalP"/>
    </source>
</evidence>
<feature type="compositionally biased region" description="Pro residues" evidence="1">
    <location>
        <begin position="60"/>
        <end position="70"/>
    </location>
</feature>
<proteinExistence type="predicted"/>
<organism evidence="3 4">
    <name type="scientific">Pleodorina starrii</name>
    <dbReference type="NCBI Taxonomy" id="330485"/>
    <lineage>
        <taxon>Eukaryota</taxon>
        <taxon>Viridiplantae</taxon>
        <taxon>Chlorophyta</taxon>
        <taxon>core chlorophytes</taxon>
        <taxon>Chlorophyceae</taxon>
        <taxon>CS clade</taxon>
        <taxon>Chlamydomonadales</taxon>
        <taxon>Volvocaceae</taxon>
        <taxon>Pleodorina</taxon>
    </lineage>
</organism>
<accession>A0A9W6B9P9</accession>
<keyword evidence="4" id="KW-1185">Reference proteome</keyword>
<feature type="region of interest" description="Disordered" evidence="1">
    <location>
        <begin position="48"/>
        <end position="80"/>
    </location>
</feature>
<evidence type="ECO:0000313" key="4">
    <source>
        <dbReference type="Proteomes" id="UP001165080"/>
    </source>
</evidence>
<gene>
    <name evidence="3" type="primary">PLEST007425</name>
    <name evidence="3" type="ORF">PLESTB_000068900</name>
</gene>
<sequence>MAYRALLSLPAVLGSSSLCTAAWLQRAVVPAASWAADGAWRSVATARSDDATLAPRTEGLPPPWEPPPHNPKSLKPKPAPTLPEILARIQQAPTAVEVHNAYRRKSGCLPPPVAAAMFTRLAQLLAVPPSQQQQQQRREHAPASAEGGSAAACAPQPRERGQGALLAEIRRSWHVFLHLTPAKHLASLVRASCETGLLLQPAAATAATAGATGGPASSAASTTADQGLVQRSLEVLLDAGGRELAEAGPQAVLDLSYGLMLANHDDAATWRTLGPLLREAELQLKPADDDGAAGSPVAPDKLAGEVLQWLQHKGLAA</sequence>
<feature type="region of interest" description="Disordered" evidence="1">
    <location>
        <begin position="128"/>
        <end position="158"/>
    </location>
</feature>
<evidence type="ECO:0000313" key="3">
    <source>
        <dbReference type="EMBL" id="GLC48189.1"/>
    </source>
</evidence>
<dbReference type="Proteomes" id="UP001165080">
    <property type="component" value="Unassembled WGS sequence"/>
</dbReference>
<feature type="chain" id="PRO_5040775955" evidence="2">
    <location>
        <begin position="22"/>
        <end position="317"/>
    </location>
</feature>